<dbReference type="InterPro" id="IPR000089">
    <property type="entry name" value="Biotin_lipoyl"/>
</dbReference>
<reference evidence="11 12" key="1">
    <citation type="submission" date="2015-01" db="EMBL/GenBank/DDBJ databases">
        <title>Comparative genomics of the lactic acid bacteria isolated from the honey bee gut.</title>
        <authorList>
            <person name="Ellegaard K.M."/>
            <person name="Tamarit D."/>
            <person name="Javelind E."/>
            <person name="Olofsson T."/>
            <person name="Andersson S.G."/>
            <person name="Vasquez A."/>
        </authorList>
    </citation>
    <scope>NUCLEOTIDE SEQUENCE [LARGE SCALE GENOMIC DNA]</scope>
    <source>
        <strain evidence="11 12">Bin4</strain>
    </source>
</reference>
<evidence type="ECO:0000259" key="10">
    <source>
        <dbReference type="PROSITE" id="PS50968"/>
    </source>
</evidence>
<evidence type="ECO:0000256" key="6">
    <source>
        <dbReference type="ARBA" id="ARBA00023160"/>
    </source>
</evidence>
<keyword evidence="7 8" id="KW-0092">Biotin</keyword>
<evidence type="ECO:0000313" key="11">
    <source>
        <dbReference type="EMBL" id="KJY60402.1"/>
    </source>
</evidence>
<protein>
    <recommendedName>
        <fullName evidence="2 8">Biotin carboxyl carrier protein of acetyl-CoA carboxylase</fullName>
    </recommendedName>
</protein>
<dbReference type="CDD" id="cd06850">
    <property type="entry name" value="biotinyl_domain"/>
    <property type="match status" value="1"/>
</dbReference>
<dbReference type="EMBL" id="JXJQ01000011">
    <property type="protein sequence ID" value="KJY60402.1"/>
    <property type="molecule type" value="Genomic_DNA"/>
</dbReference>
<comment type="caution">
    <text evidence="11">The sequence shown here is derived from an EMBL/GenBank/DDBJ whole genome shotgun (WGS) entry which is preliminary data.</text>
</comment>
<dbReference type="PATRIC" id="fig|1218492.5.peg.1578"/>
<dbReference type="InterPro" id="IPR050709">
    <property type="entry name" value="Biotin_Carboxyl_Carrier/Decarb"/>
</dbReference>
<dbReference type="OrthoDB" id="9811735at2"/>
<dbReference type="UniPathway" id="UPA00094"/>
<dbReference type="InterPro" id="IPR001882">
    <property type="entry name" value="Biotin_BS"/>
</dbReference>
<dbReference type="Pfam" id="PF00364">
    <property type="entry name" value="Biotin_lipoyl"/>
    <property type="match status" value="1"/>
</dbReference>
<comment type="function">
    <text evidence="8">This protein is a component of the acetyl coenzyme A carboxylase complex; first, biotin carboxylase catalyzes the carboxylation of the carrier protein and then the transcarboxylase transfers the carboxyl group to form malonyl-CoA.</text>
</comment>
<evidence type="ECO:0000256" key="5">
    <source>
        <dbReference type="ARBA" id="ARBA00023098"/>
    </source>
</evidence>
<dbReference type="PROSITE" id="PS00188">
    <property type="entry name" value="BIOTIN"/>
    <property type="match status" value="1"/>
</dbReference>
<comment type="pathway">
    <text evidence="1 8">Lipid metabolism; fatty acid biosynthesis.</text>
</comment>
<gene>
    <name evidence="11" type="ORF">JG30_15230</name>
</gene>
<proteinExistence type="predicted"/>
<keyword evidence="12" id="KW-1185">Reference proteome</keyword>
<dbReference type="STRING" id="1218492.JG30_15230"/>
<keyword evidence="4 8" id="KW-0276">Fatty acid metabolism</keyword>
<dbReference type="InterPro" id="IPR011053">
    <property type="entry name" value="Single_hybrid_motif"/>
</dbReference>
<dbReference type="PROSITE" id="PS50968">
    <property type="entry name" value="BIOTINYL_LIPOYL"/>
    <property type="match status" value="1"/>
</dbReference>
<dbReference type="HOGENOM" id="CLU_016733_3_2_9"/>
<feature type="domain" description="Lipoyl-binding" evidence="10">
    <location>
        <begin position="79"/>
        <end position="155"/>
    </location>
</feature>
<keyword evidence="3 8" id="KW-0444">Lipid biosynthesis</keyword>
<dbReference type="AlphaFoldDB" id="A0A0F4LNH8"/>
<feature type="compositionally biased region" description="Polar residues" evidence="9">
    <location>
        <begin position="42"/>
        <end position="59"/>
    </location>
</feature>
<evidence type="ECO:0000256" key="2">
    <source>
        <dbReference type="ARBA" id="ARBA00017562"/>
    </source>
</evidence>
<dbReference type="SUPFAM" id="SSF51230">
    <property type="entry name" value="Single hybrid motif"/>
    <property type="match status" value="1"/>
</dbReference>
<dbReference type="PRINTS" id="PR01071">
    <property type="entry name" value="ACOABIOTINCC"/>
</dbReference>
<dbReference type="GO" id="GO:0009317">
    <property type="term" value="C:acetyl-CoA carboxylase complex"/>
    <property type="evidence" value="ECO:0007669"/>
    <property type="project" value="InterPro"/>
</dbReference>
<dbReference type="GO" id="GO:0003989">
    <property type="term" value="F:acetyl-CoA carboxylase activity"/>
    <property type="evidence" value="ECO:0007669"/>
    <property type="project" value="InterPro"/>
</dbReference>
<evidence type="ECO:0000256" key="9">
    <source>
        <dbReference type="SAM" id="MobiDB-lite"/>
    </source>
</evidence>
<keyword evidence="5 8" id="KW-0443">Lipid metabolism</keyword>
<organism evidence="11 12">
    <name type="scientific">Bombilactobacillus mellifer</name>
    <dbReference type="NCBI Taxonomy" id="1218492"/>
    <lineage>
        <taxon>Bacteria</taxon>
        <taxon>Bacillati</taxon>
        <taxon>Bacillota</taxon>
        <taxon>Bacilli</taxon>
        <taxon>Lactobacillales</taxon>
        <taxon>Lactobacillaceae</taxon>
        <taxon>Bombilactobacillus</taxon>
    </lineage>
</organism>
<evidence type="ECO:0000256" key="4">
    <source>
        <dbReference type="ARBA" id="ARBA00022832"/>
    </source>
</evidence>
<dbReference type="InterPro" id="IPR001249">
    <property type="entry name" value="AcCoA_biotinCC"/>
</dbReference>
<dbReference type="PANTHER" id="PTHR45266">
    <property type="entry name" value="OXALOACETATE DECARBOXYLASE ALPHA CHAIN"/>
    <property type="match status" value="1"/>
</dbReference>
<name>A0A0F4LNH8_9LACO</name>
<dbReference type="RefSeq" id="WP_046317705.1">
    <property type="nucleotide sequence ID" value="NZ_JBHSZT010000003.1"/>
</dbReference>
<dbReference type="GO" id="GO:0006633">
    <property type="term" value="P:fatty acid biosynthetic process"/>
    <property type="evidence" value="ECO:0007669"/>
    <property type="project" value="UniProtKB-UniPathway"/>
</dbReference>
<dbReference type="Proteomes" id="UP000033558">
    <property type="component" value="Unassembled WGS sequence"/>
</dbReference>
<evidence type="ECO:0000256" key="7">
    <source>
        <dbReference type="ARBA" id="ARBA00023267"/>
    </source>
</evidence>
<dbReference type="Gene3D" id="2.40.50.100">
    <property type="match status" value="1"/>
</dbReference>
<evidence type="ECO:0000256" key="1">
    <source>
        <dbReference type="ARBA" id="ARBA00005194"/>
    </source>
</evidence>
<evidence type="ECO:0000256" key="8">
    <source>
        <dbReference type="RuleBase" id="RU364072"/>
    </source>
</evidence>
<evidence type="ECO:0000256" key="3">
    <source>
        <dbReference type="ARBA" id="ARBA00022516"/>
    </source>
</evidence>
<sequence length="163" mass="17869">MTFEQIQALMQQLNQSNLMEMDLEFDGGHLFLSKNTISSNKAPTTLTTQPVAHTNSQKAQPKDSDRLKATETTTPKDTTQVIKAPLVGIIYLQPAPDQAPYKKVGDPVAVGDVVCVVEAMKMMTEVKSPISGVISDILVSNEEVVEYDQPLLKVQPKTVARKD</sequence>
<keyword evidence="6 8" id="KW-0275">Fatty acid biosynthesis</keyword>
<accession>A0A0F4LNH8</accession>
<dbReference type="PANTHER" id="PTHR45266:SF3">
    <property type="entry name" value="OXALOACETATE DECARBOXYLASE ALPHA CHAIN"/>
    <property type="match status" value="1"/>
</dbReference>
<feature type="compositionally biased region" description="Basic and acidic residues" evidence="9">
    <location>
        <begin position="60"/>
        <end position="69"/>
    </location>
</feature>
<evidence type="ECO:0000313" key="12">
    <source>
        <dbReference type="Proteomes" id="UP000033558"/>
    </source>
</evidence>
<feature type="region of interest" description="Disordered" evidence="9">
    <location>
        <begin position="42"/>
        <end position="76"/>
    </location>
</feature>